<keyword evidence="1" id="KW-0143">Chaperone</keyword>
<dbReference type="PANTHER" id="PTHR44145:SF3">
    <property type="entry name" value="DNAJ HOMOLOG SUBFAMILY A MEMBER 3, MITOCHONDRIAL"/>
    <property type="match status" value="1"/>
</dbReference>
<feature type="compositionally biased region" description="Polar residues" evidence="2">
    <location>
        <begin position="777"/>
        <end position="796"/>
    </location>
</feature>
<dbReference type="EMBL" id="MU003786">
    <property type="protein sequence ID" value="KAF2722016.1"/>
    <property type="molecule type" value="Genomic_DNA"/>
</dbReference>
<feature type="compositionally biased region" description="Polar residues" evidence="2">
    <location>
        <begin position="585"/>
        <end position="596"/>
    </location>
</feature>
<dbReference type="PROSITE" id="PS00636">
    <property type="entry name" value="DNAJ_1"/>
    <property type="match status" value="1"/>
</dbReference>
<evidence type="ECO:0000313" key="5">
    <source>
        <dbReference type="Proteomes" id="UP000799441"/>
    </source>
</evidence>
<dbReference type="InterPro" id="IPR018253">
    <property type="entry name" value="DnaJ_domain_CS"/>
</dbReference>
<dbReference type="Gene3D" id="1.10.287.110">
    <property type="entry name" value="DnaJ domain"/>
    <property type="match status" value="1"/>
</dbReference>
<dbReference type="CDD" id="cd06257">
    <property type="entry name" value="DnaJ"/>
    <property type="match status" value="1"/>
</dbReference>
<feature type="region of interest" description="Disordered" evidence="2">
    <location>
        <begin position="60"/>
        <end position="806"/>
    </location>
</feature>
<comment type="caution">
    <text evidence="4">The sequence shown here is derived from an EMBL/GenBank/DDBJ whole genome shotgun (WGS) entry which is preliminary data.</text>
</comment>
<evidence type="ECO:0000256" key="2">
    <source>
        <dbReference type="SAM" id="MobiDB-lite"/>
    </source>
</evidence>
<dbReference type="PRINTS" id="PR00625">
    <property type="entry name" value="JDOMAIN"/>
</dbReference>
<keyword evidence="5" id="KW-1185">Reference proteome</keyword>
<dbReference type="SUPFAM" id="SSF46565">
    <property type="entry name" value="Chaperone J-domain"/>
    <property type="match status" value="1"/>
</dbReference>
<feature type="compositionally biased region" description="Pro residues" evidence="2">
    <location>
        <begin position="612"/>
        <end position="622"/>
    </location>
</feature>
<feature type="compositionally biased region" description="Polar residues" evidence="2">
    <location>
        <begin position="227"/>
        <end position="237"/>
    </location>
</feature>
<feature type="compositionally biased region" description="Low complexity" evidence="2">
    <location>
        <begin position="559"/>
        <end position="580"/>
    </location>
</feature>
<gene>
    <name evidence="4" type="ORF">K431DRAFT_284452</name>
</gene>
<dbReference type="AlphaFoldDB" id="A0A9P4QBP2"/>
<feature type="compositionally biased region" description="Pro residues" evidence="2">
    <location>
        <begin position="312"/>
        <end position="326"/>
    </location>
</feature>
<feature type="compositionally biased region" description="Pro residues" evidence="2">
    <location>
        <begin position="664"/>
        <end position="676"/>
    </location>
</feature>
<evidence type="ECO:0000259" key="3">
    <source>
        <dbReference type="PROSITE" id="PS50076"/>
    </source>
</evidence>
<feature type="compositionally biased region" description="Basic and acidic residues" evidence="2">
    <location>
        <begin position="352"/>
        <end position="365"/>
    </location>
</feature>
<feature type="compositionally biased region" description="Basic and acidic residues" evidence="2">
    <location>
        <begin position="62"/>
        <end position="78"/>
    </location>
</feature>
<protein>
    <recommendedName>
        <fullName evidence="3">J domain-containing protein</fullName>
    </recommendedName>
</protein>
<feature type="compositionally biased region" description="Low complexity" evidence="2">
    <location>
        <begin position="516"/>
        <end position="536"/>
    </location>
</feature>
<feature type="compositionally biased region" description="Low complexity" evidence="2">
    <location>
        <begin position="683"/>
        <end position="694"/>
    </location>
</feature>
<organism evidence="4 5">
    <name type="scientific">Polychaeton citri CBS 116435</name>
    <dbReference type="NCBI Taxonomy" id="1314669"/>
    <lineage>
        <taxon>Eukaryota</taxon>
        <taxon>Fungi</taxon>
        <taxon>Dikarya</taxon>
        <taxon>Ascomycota</taxon>
        <taxon>Pezizomycotina</taxon>
        <taxon>Dothideomycetes</taxon>
        <taxon>Dothideomycetidae</taxon>
        <taxon>Capnodiales</taxon>
        <taxon>Capnodiaceae</taxon>
        <taxon>Polychaeton</taxon>
    </lineage>
</organism>
<feature type="compositionally biased region" description="Pro residues" evidence="2">
    <location>
        <begin position="167"/>
        <end position="178"/>
    </location>
</feature>
<dbReference type="SMART" id="SM00271">
    <property type="entry name" value="DnaJ"/>
    <property type="match status" value="1"/>
</dbReference>
<dbReference type="OrthoDB" id="10250354at2759"/>
<sequence length="983" mass="106999">MPKQYDTSRNYYADLELPPNATCDDARKAYRKLVLKYHPDRNIGNEDEAVPKFQAVQAAHEILSDPEQKNQYDQDRARAGLQGRGTVPRAQTYGNPYQASSAYPPPPRRTQPGQWQRPNPTAHAGGADRFSNFPRSAPTAKQRPDPAQERTNMFKAWQNMNTGSGQPPRPNPAPPPAPASGATPTKPRPPPRKGNTSRMPNEEEIRAGMNYKAPPPPSFERAEEKQTAWSAFQQANASKAEKPGKPGKAGVNRSKSTRTPKKAGFDPNAPGSDERAAPGSSNYARHRSEDFGRGSPFQPYPEGAGPPRTGSPIPPPQGHPQRPPANPLHTYTSRDVPYNEGNRQRTPYQSHMNERADIGGDDLRRSFSQRDNASMNRDFAEDEDRPRSTSPRSHSRHSSGAHRGFSSDAPRPPFVVYSSSDDSSDLEPERRSSTSSEPSSAGLSKEPSANPTPDPASSRPSSVFANPNDRPKKQPSPPSKRANGPFAVPEPPPSVFATDSSRPQSGPEAQPMQQKSNSNIFSFPISNDTFRASAARARSEESINTRFTDGEWTGHFTGSSDAFSPPPSAGSAKKPQSPASRTRVRQNNRVATSPFASTPPLGSAAHNFGPTNMPPPPPPPRPTEADGAPLEGIHSAPHTSQGGLGQGGFNQQNWTNKFREPNWAMPPPPPPGPPAHPGTRAQSRPGSRGLPRRGFSADEANANPRQKSFTAHDGSQVVVEEEPGNTPSPDLGDAMDIDDTPLAPPTPQQNGAVPAAQYFQVTEEKGPRMVNVPPSPWRQQHAQPNGTHPRTLSTPKSEPPKLNTGLEELGDVEPLARSAAEGLRNFKDLSASLPFASQPSTTLPTHPVDPNTLQMPPVPRAPIPPNRVSKANWHNYSGAFGKYLRAFHTFNATMLMHFQTRQLYAEQQIAGSMEWLEATGDTIGSGGSSAVGFGKYMKDVREDEKVRETWRIGCEWHSESVLEFDRMREKVRRSAIGGILPEV</sequence>
<dbReference type="Proteomes" id="UP000799441">
    <property type="component" value="Unassembled WGS sequence"/>
</dbReference>
<name>A0A9P4QBP2_9PEZI</name>
<evidence type="ECO:0000256" key="1">
    <source>
        <dbReference type="ARBA" id="ARBA00023186"/>
    </source>
</evidence>
<dbReference type="PROSITE" id="PS50076">
    <property type="entry name" value="DNAJ_2"/>
    <property type="match status" value="1"/>
</dbReference>
<dbReference type="InterPro" id="IPR001623">
    <property type="entry name" value="DnaJ_domain"/>
</dbReference>
<dbReference type="PANTHER" id="PTHR44145">
    <property type="entry name" value="DNAJ HOMOLOG SUBFAMILY A MEMBER 3, MITOCHONDRIAL"/>
    <property type="match status" value="1"/>
</dbReference>
<reference evidence="4" key="1">
    <citation type="journal article" date="2020" name="Stud. Mycol.">
        <title>101 Dothideomycetes genomes: a test case for predicting lifestyles and emergence of pathogens.</title>
        <authorList>
            <person name="Haridas S."/>
            <person name="Albert R."/>
            <person name="Binder M."/>
            <person name="Bloem J."/>
            <person name="Labutti K."/>
            <person name="Salamov A."/>
            <person name="Andreopoulos B."/>
            <person name="Baker S."/>
            <person name="Barry K."/>
            <person name="Bills G."/>
            <person name="Bluhm B."/>
            <person name="Cannon C."/>
            <person name="Castanera R."/>
            <person name="Culley D."/>
            <person name="Daum C."/>
            <person name="Ezra D."/>
            <person name="Gonzalez J."/>
            <person name="Henrissat B."/>
            <person name="Kuo A."/>
            <person name="Liang C."/>
            <person name="Lipzen A."/>
            <person name="Lutzoni F."/>
            <person name="Magnuson J."/>
            <person name="Mondo S."/>
            <person name="Nolan M."/>
            <person name="Ohm R."/>
            <person name="Pangilinan J."/>
            <person name="Park H.-J."/>
            <person name="Ramirez L."/>
            <person name="Alfaro M."/>
            <person name="Sun H."/>
            <person name="Tritt A."/>
            <person name="Yoshinaga Y."/>
            <person name="Zwiers L.-H."/>
            <person name="Turgeon B."/>
            <person name="Goodwin S."/>
            <person name="Spatafora J."/>
            <person name="Crous P."/>
            <person name="Grigoriev I."/>
        </authorList>
    </citation>
    <scope>NUCLEOTIDE SEQUENCE</scope>
    <source>
        <strain evidence="4">CBS 116435</strain>
    </source>
</reference>
<proteinExistence type="predicted"/>
<dbReference type="InterPro" id="IPR036869">
    <property type="entry name" value="J_dom_sf"/>
</dbReference>
<feature type="domain" description="J" evidence="3">
    <location>
        <begin position="10"/>
        <end position="76"/>
    </location>
</feature>
<dbReference type="InterPro" id="IPR051938">
    <property type="entry name" value="Apopto_cytoskel_mod"/>
</dbReference>
<dbReference type="Pfam" id="PF00226">
    <property type="entry name" value="DnaJ"/>
    <property type="match status" value="1"/>
</dbReference>
<accession>A0A9P4QBP2</accession>
<evidence type="ECO:0000313" key="4">
    <source>
        <dbReference type="EMBL" id="KAF2722016.1"/>
    </source>
</evidence>